<dbReference type="Gene3D" id="2.40.330.10">
    <property type="entry name" value="DNA-binding pseudobarrel domain"/>
    <property type="match status" value="1"/>
</dbReference>
<keyword evidence="4" id="KW-0804">Transcription</keyword>
<evidence type="ECO:0000256" key="2">
    <source>
        <dbReference type="ARBA" id="ARBA00023015"/>
    </source>
</evidence>
<evidence type="ECO:0000313" key="7">
    <source>
        <dbReference type="EMBL" id="KAK8593555.1"/>
    </source>
</evidence>
<dbReference type="PROSITE" id="PS50863">
    <property type="entry name" value="B3"/>
    <property type="match status" value="1"/>
</dbReference>
<evidence type="ECO:0000256" key="3">
    <source>
        <dbReference type="ARBA" id="ARBA00023125"/>
    </source>
</evidence>
<name>A0ABR2G3C6_9ROSI</name>
<evidence type="ECO:0000259" key="6">
    <source>
        <dbReference type="PROSITE" id="PS50863"/>
    </source>
</evidence>
<keyword evidence="2" id="KW-0805">Transcription regulation</keyword>
<dbReference type="InterPro" id="IPR003340">
    <property type="entry name" value="B3_DNA-bd"/>
</dbReference>
<proteinExistence type="predicted"/>
<protein>
    <recommendedName>
        <fullName evidence="6">TF-B3 domain-containing protein</fullName>
    </recommendedName>
</protein>
<keyword evidence="3" id="KW-0238">DNA-binding</keyword>
<dbReference type="InterPro" id="IPR015300">
    <property type="entry name" value="DNA-bd_pseudobarrel_sf"/>
</dbReference>
<evidence type="ECO:0000256" key="1">
    <source>
        <dbReference type="ARBA" id="ARBA00004123"/>
    </source>
</evidence>
<gene>
    <name evidence="7" type="ORF">V6N12_045632</name>
</gene>
<dbReference type="Proteomes" id="UP001472677">
    <property type="component" value="Unassembled WGS sequence"/>
</dbReference>
<evidence type="ECO:0000256" key="4">
    <source>
        <dbReference type="ARBA" id="ARBA00023163"/>
    </source>
</evidence>
<keyword evidence="8" id="KW-1185">Reference proteome</keyword>
<evidence type="ECO:0000256" key="5">
    <source>
        <dbReference type="ARBA" id="ARBA00023242"/>
    </source>
</evidence>
<dbReference type="CDD" id="cd10017">
    <property type="entry name" value="B3_DNA"/>
    <property type="match status" value="1"/>
</dbReference>
<dbReference type="SUPFAM" id="SSF101936">
    <property type="entry name" value="DNA-binding pseudobarrel domain"/>
    <property type="match status" value="1"/>
</dbReference>
<keyword evidence="5" id="KW-0539">Nucleus</keyword>
<sequence>MRRTDSIACHPTTDAASKLQPLDVVIISTGVEPKRRLFHTMCARTICSVCGDNEWGLELSSTIRVVHPVSSRDIPIWNYGSEDDVAVDANDDDGDAGDVSGSEDFATRYLKNNEEIIPNGRTLTVDYERIKTTNEHGRATFCRRAAFRGRSWRPFVICNELKVGDVCIFELIKENGNLLEVFIHRKSQVSLIEIS</sequence>
<reference evidence="7 8" key="1">
    <citation type="journal article" date="2024" name="G3 (Bethesda)">
        <title>Genome assembly of Hibiscus sabdariffa L. provides insights into metabolisms of medicinal natural products.</title>
        <authorList>
            <person name="Kim T."/>
        </authorList>
    </citation>
    <scope>NUCLEOTIDE SEQUENCE [LARGE SCALE GENOMIC DNA]</scope>
    <source>
        <strain evidence="7">TK-2024</strain>
        <tissue evidence="7">Old leaves</tissue>
    </source>
</reference>
<comment type="caution">
    <text evidence="7">The sequence shown here is derived from an EMBL/GenBank/DDBJ whole genome shotgun (WGS) entry which is preliminary data.</text>
</comment>
<dbReference type="EMBL" id="JBBPBM010000003">
    <property type="protein sequence ID" value="KAK8593555.1"/>
    <property type="molecule type" value="Genomic_DNA"/>
</dbReference>
<feature type="domain" description="TF-B3" evidence="6">
    <location>
        <begin position="148"/>
        <end position="187"/>
    </location>
</feature>
<comment type="subcellular location">
    <subcellularLocation>
        <location evidence="1">Nucleus</location>
    </subcellularLocation>
</comment>
<evidence type="ECO:0000313" key="8">
    <source>
        <dbReference type="Proteomes" id="UP001472677"/>
    </source>
</evidence>
<accession>A0ABR2G3C6</accession>
<organism evidence="7 8">
    <name type="scientific">Hibiscus sabdariffa</name>
    <name type="common">roselle</name>
    <dbReference type="NCBI Taxonomy" id="183260"/>
    <lineage>
        <taxon>Eukaryota</taxon>
        <taxon>Viridiplantae</taxon>
        <taxon>Streptophyta</taxon>
        <taxon>Embryophyta</taxon>
        <taxon>Tracheophyta</taxon>
        <taxon>Spermatophyta</taxon>
        <taxon>Magnoliopsida</taxon>
        <taxon>eudicotyledons</taxon>
        <taxon>Gunneridae</taxon>
        <taxon>Pentapetalae</taxon>
        <taxon>rosids</taxon>
        <taxon>malvids</taxon>
        <taxon>Malvales</taxon>
        <taxon>Malvaceae</taxon>
        <taxon>Malvoideae</taxon>
        <taxon>Hibiscus</taxon>
    </lineage>
</organism>